<dbReference type="AlphaFoldDB" id="A0A9Q3E2F0"/>
<keyword evidence="2" id="KW-1185">Reference proteome</keyword>
<gene>
    <name evidence="1" type="ORF">O181_054366</name>
</gene>
<name>A0A9Q3E2F0_9BASI</name>
<evidence type="ECO:0000313" key="1">
    <source>
        <dbReference type="EMBL" id="MBW0514651.1"/>
    </source>
</evidence>
<proteinExistence type="predicted"/>
<comment type="caution">
    <text evidence="1">The sequence shown here is derived from an EMBL/GenBank/DDBJ whole genome shotgun (WGS) entry which is preliminary data.</text>
</comment>
<organism evidence="1 2">
    <name type="scientific">Austropuccinia psidii MF-1</name>
    <dbReference type="NCBI Taxonomy" id="1389203"/>
    <lineage>
        <taxon>Eukaryota</taxon>
        <taxon>Fungi</taxon>
        <taxon>Dikarya</taxon>
        <taxon>Basidiomycota</taxon>
        <taxon>Pucciniomycotina</taxon>
        <taxon>Pucciniomycetes</taxon>
        <taxon>Pucciniales</taxon>
        <taxon>Sphaerophragmiaceae</taxon>
        <taxon>Austropuccinia</taxon>
    </lineage>
</organism>
<sequence length="101" mass="12260">MPTIPFISQLKRRLNIEDWNDMDKVLQINQLLKDLLYWSMENERLKLESHWEELVSGCHKIFPEENSFKDNMEITIGWNPDRQFKILEERVEKIRNTQATI</sequence>
<dbReference type="EMBL" id="AVOT02024142">
    <property type="protein sequence ID" value="MBW0514651.1"/>
    <property type="molecule type" value="Genomic_DNA"/>
</dbReference>
<protein>
    <submittedName>
        <fullName evidence="1">Uncharacterized protein</fullName>
    </submittedName>
</protein>
<accession>A0A9Q3E2F0</accession>
<dbReference type="Proteomes" id="UP000765509">
    <property type="component" value="Unassembled WGS sequence"/>
</dbReference>
<reference evidence="1" key="1">
    <citation type="submission" date="2021-03" db="EMBL/GenBank/DDBJ databases">
        <title>Draft genome sequence of rust myrtle Austropuccinia psidii MF-1, a brazilian biotype.</title>
        <authorList>
            <person name="Quecine M.C."/>
            <person name="Pachon D.M.R."/>
            <person name="Bonatelli M.L."/>
            <person name="Correr F.H."/>
            <person name="Franceschini L.M."/>
            <person name="Leite T.F."/>
            <person name="Margarido G.R.A."/>
            <person name="Almeida C.A."/>
            <person name="Ferrarezi J.A."/>
            <person name="Labate C.A."/>
        </authorList>
    </citation>
    <scope>NUCLEOTIDE SEQUENCE</scope>
    <source>
        <strain evidence="1">MF-1</strain>
    </source>
</reference>
<evidence type="ECO:0000313" key="2">
    <source>
        <dbReference type="Proteomes" id="UP000765509"/>
    </source>
</evidence>